<dbReference type="OrthoDB" id="9807209at2"/>
<gene>
    <name evidence="1" type="ORF">BFS30_09780</name>
</gene>
<name>A0A1D7QFJ6_9SPHI</name>
<evidence type="ECO:0000313" key="1">
    <source>
        <dbReference type="EMBL" id="AOM77433.1"/>
    </source>
</evidence>
<dbReference type="PANTHER" id="PTHR12526">
    <property type="entry name" value="GLYCOSYLTRANSFERASE"/>
    <property type="match status" value="1"/>
</dbReference>
<dbReference type="Proteomes" id="UP000094313">
    <property type="component" value="Chromosome"/>
</dbReference>
<organism evidence="1 2">
    <name type="scientific">Pedobacter steynii</name>
    <dbReference type="NCBI Taxonomy" id="430522"/>
    <lineage>
        <taxon>Bacteria</taxon>
        <taxon>Pseudomonadati</taxon>
        <taxon>Bacteroidota</taxon>
        <taxon>Sphingobacteriia</taxon>
        <taxon>Sphingobacteriales</taxon>
        <taxon>Sphingobacteriaceae</taxon>
        <taxon>Pedobacter</taxon>
    </lineage>
</organism>
<evidence type="ECO:0000313" key="2">
    <source>
        <dbReference type="Proteomes" id="UP000094313"/>
    </source>
</evidence>
<dbReference type="Pfam" id="PF13692">
    <property type="entry name" value="Glyco_trans_1_4"/>
    <property type="match status" value="1"/>
</dbReference>
<sequence length="419" mass="48512">MRNILIVTPYMPFPLNSGGRIAQFEFNNELRHHFNMTIAFTMKPEDQKDLEELKKLWKNVNFKPYLITEKTFSDKFGDIIFRFSEFFNRLVGKGVFFFGCKTNLDKLLKLNTTLFRSKSFGFPRGFIDHFRNVLLEDSFEYVQVEFHQLISFAKYIPRSSYRIFVHHEIRFVREKRELELFSFKSGFLKHIYKKNKMFELSALEEYDMVCTLSDVDKLLLEKDIQKPVLVSSPVPIKAGKSAVDFSSVNKLVFLGGEDHFPNKEGVDWFLMNCWMPLKSKYPDLKFSIIGKWHQPTIDSYAGLLDAVSFLGYVEDLNKELANSIFIVPIRIGSGIRMKIIEAVNAGIPFVSTEVGAEGLCFRNGYDCLIGNSPQEFCSAIARILESKDLGQQLLTNARITLSEENSYEKLIDRRLAIYN</sequence>
<proteinExistence type="predicted"/>
<dbReference type="EMBL" id="CP017141">
    <property type="protein sequence ID" value="AOM77433.1"/>
    <property type="molecule type" value="Genomic_DNA"/>
</dbReference>
<accession>A0A1D7QFJ6</accession>
<dbReference type="RefSeq" id="WP_069379123.1">
    <property type="nucleotide sequence ID" value="NZ_CP017141.1"/>
</dbReference>
<reference evidence="1 2" key="1">
    <citation type="submission" date="2016-08" db="EMBL/GenBank/DDBJ databases">
        <authorList>
            <person name="Seilhamer J.J."/>
        </authorList>
    </citation>
    <scope>NUCLEOTIDE SEQUENCE [LARGE SCALE GENOMIC DNA]</scope>
    <source>
        <strain evidence="1 2">DX4</strain>
    </source>
</reference>
<keyword evidence="2" id="KW-1185">Reference proteome</keyword>
<dbReference type="KEGG" id="psty:BFS30_09780"/>
<dbReference type="CDD" id="cd03801">
    <property type="entry name" value="GT4_PimA-like"/>
    <property type="match status" value="1"/>
</dbReference>
<protein>
    <submittedName>
        <fullName evidence="1">Uncharacterized protein</fullName>
    </submittedName>
</protein>
<dbReference type="PANTHER" id="PTHR12526:SF630">
    <property type="entry name" value="GLYCOSYLTRANSFERASE"/>
    <property type="match status" value="1"/>
</dbReference>
<dbReference type="AlphaFoldDB" id="A0A1D7QFJ6"/>
<dbReference type="Gene3D" id="3.40.50.2000">
    <property type="entry name" value="Glycogen Phosphorylase B"/>
    <property type="match status" value="1"/>
</dbReference>
<dbReference type="SUPFAM" id="SSF53756">
    <property type="entry name" value="UDP-Glycosyltransferase/glycogen phosphorylase"/>
    <property type="match status" value="1"/>
</dbReference>